<dbReference type="VEuPathDB" id="FungiDB:H310_03305"/>
<dbReference type="EMBL" id="KI913956">
    <property type="protein sequence ID" value="ETW05555.1"/>
    <property type="molecule type" value="Genomic_DNA"/>
</dbReference>
<reference evidence="1" key="1">
    <citation type="submission" date="2013-12" db="EMBL/GenBank/DDBJ databases">
        <title>The Genome Sequence of Aphanomyces invadans NJM9701.</title>
        <authorList>
            <consortium name="The Broad Institute Genomics Platform"/>
            <person name="Russ C."/>
            <person name="Tyler B."/>
            <person name="van West P."/>
            <person name="Dieguez-Uribeondo J."/>
            <person name="Young S.K."/>
            <person name="Zeng Q."/>
            <person name="Gargeya S."/>
            <person name="Fitzgerald M."/>
            <person name="Abouelleil A."/>
            <person name="Alvarado L."/>
            <person name="Chapman S.B."/>
            <person name="Gainer-Dewar J."/>
            <person name="Goldberg J."/>
            <person name="Griggs A."/>
            <person name="Gujja S."/>
            <person name="Hansen M."/>
            <person name="Howarth C."/>
            <person name="Imamovic A."/>
            <person name="Ireland A."/>
            <person name="Larimer J."/>
            <person name="McCowan C."/>
            <person name="Murphy C."/>
            <person name="Pearson M."/>
            <person name="Poon T.W."/>
            <person name="Priest M."/>
            <person name="Roberts A."/>
            <person name="Saif S."/>
            <person name="Shea T."/>
            <person name="Sykes S."/>
            <person name="Wortman J."/>
            <person name="Nusbaum C."/>
            <person name="Birren B."/>
        </authorList>
    </citation>
    <scope>NUCLEOTIDE SEQUENCE [LARGE SCALE GENOMIC DNA]</scope>
    <source>
        <strain evidence="1">NJM9701</strain>
    </source>
</reference>
<gene>
    <name evidence="1" type="ORF">H310_03305</name>
</gene>
<evidence type="ECO:0000313" key="1">
    <source>
        <dbReference type="EMBL" id="ETW05555.1"/>
    </source>
</evidence>
<accession>A0A024UH83</accession>
<protein>
    <submittedName>
        <fullName evidence="1">Uncharacterized protein</fullName>
    </submittedName>
</protein>
<dbReference type="AlphaFoldDB" id="A0A024UH83"/>
<name>A0A024UH83_9STRA</name>
<dbReference type="RefSeq" id="XP_008865332.1">
    <property type="nucleotide sequence ID" value="XM_008867110.1"/>
</dbReference>
<organism evidence="1">
    <name type="scientific">Aphanomyces invadans</name>
    <dbReference type="NCBI Taxonomy" id="157072"/>
    <lineage>
        <taxon>Eukaryota</taxon>
        <taxon>Sar</taxon>
        <taxon>Stramenopiles</taxon>
        <taxon>Oomycota</taxon>
        <taxon>Saprolegniomycetes</taxon>
        <taxon>Saprolegniales</taxon>
        <taxon>Verrucalvaceae</taxon>
        <taxon>Aphanomyces</taxon>
    </lineage>
</organism>
<sequence>MDLASMLCIQRRCGRHASLHVSCFARKICMVVGGCRSELHRQVPRGGRFLGIHRASGRSIFFTRWCGLRCCKRGAELVRLGTGCRHVDEATNKRTRLFALADCGAIMVFPARCPDLQERQDRQSEVV</sequence>
<dbReference type="GeneID" id="20080355"/>
<proteinExistence type="predicted"/>